<dbReference type="GO" id="GO:0046872">
    <property type="term" value="F:metal ion binding"/>
    <property type="evidence" value="ECO:0007669"/>
    <property type="project" value="UniProtKB-KW"/>
</dbReference>
<protein>
    <submittedName>
        <fullName evidence="7 8">Cytochrome c</fullName>
    </submittedName>
</protein>
<evidence type="ECO:0000259" key="6">
    <source>
        <dbReference type="PROSITE" id="PS51007"/>
    </source>
</evidence>
<accession>A0A126QRD4</accession>
<dbReference type="SUPFAM" id="SSF46626">
    <property type="entry name" value="Cytochrome c"/>
    <property type="match status" value="1"/>
</dbReference>
<dbReference type="OrthoDB" id="5340148at2"/>
<dbReference type="PROSITE" id="PS51007">
    <property type="entry name" value="CYTC"/>
    <property type="match status" value="1"/>
</dbReference>
<dbReference type="EMBL" id="SOBK01000002">
    <property type="protein sequence ID" value="TDT90935.1"/>
    <property type="molecule type" value="Genomic_DNA"/>
</dbReference>
<proteinExistence type="predicted"/>
<feature type="chain" id="PRO_5044548237" evidence="5">
    <location>
        <begin position="22"/>
        <end position="101"/>
    </location>
</feature>
<organism evidence="8 10">
    <name type="scientific">Pseudodesulfovibrio indicus</name>
    <dbReference type="NCBI Taxonomy" id="1716143"/>
    <lineage>
        <taxon>Bacteria</taxon>
        <taxon>Pseudomonadati</taxon>
        <taxon>Thermodesulfobacteriota</taxon>
        <taxon>Desulfovibrionia</taxon>
        <taxon>Desulfovibrionales</taxon>
        <taxon>Desulfovibrionaceae</taxon>
    </lineage>
</organism>
<dbReference type="Proteomes" id="UP000055611">
    <property type="component" value="Chromosome"/>
</dbReference>
<evidence type="ECO:0000313" key="10">
    <source>
        <dbReference type="Proteomes" id="UP000295506"/>
    </source>
</evidence>
<gene>
    <name evidence="7" type="ORF">AWY79_16675</name>
    <name evidence="8" type="ORF">EDC59_102369</name>
</gene>
<dbReference type="GO" id="GO:0009055">
    <property type="term" value="F:electron transfer activity"/>
    <property type="evidence" value="ECO:0007669"/>
    <property type="project" value="InterPro"/>
</dbReference>
<evidence type="ECO:0000313" key="8">
    <source>
        <dbReference type="EMBL" id="TDT90935.1"/>
    </source>
</evidence>
<dbReference type="KEGG" id="dej:AWY79_16675"/>
<dbReference type="Proteomes" id="UP000295506">
    <property type="component" value="Unassembled WGS sequence"/>
</dbReference>
<evidence type="ECO:0000256" key="3">
    <source>
        <dbReference type="ARBA" id="ARBA00023004"/>
    </source>
</evidence>
<evidence type="ECO:0000313" key="7">
    <source>
        <dbReference type="EMBL" id="AMK12623.1"/>
    </source>
</evidence>
<evidence type="ECO:0000256" key="5">
    <source>
        <dbReference type="SAM" id="SignalP"/>
    </source>
</evidence>
<evidence type="ECO:0000256" key="4">
    <source>
        <dbReference type="PROSITE-ProRule" id="PRU00433"/>
    </source>
</evidence>
<dbReference type="RefSeq" id="WP_066806386.1">
    <property type="nucleotide sequence ID" value="NZ_CP014206.1"/>
</dbReference>
<reference evidence="7 9" key="1">
    <citation type="journal article" date="2016" name="Front. Microbiol.">
        <title>Genome Sequence of the Piezophilic, Mesophilic Sulfate-Reducing Bacterium Desulfovibrio indicus J2T.</title>
        <authorList>
            <person name="Cao J."/>
            <person name="Maignien L."/>
            <person name="Shao Z."/>
            <person name="Alain K."/>
            <person name="Jebbar M."/>
        </authorList>
    </citation>
    <scope>NUCLEOTIDE SEQUENCE [LARGE SCALE GENOMIC DNA]</scope>
    <source>
        <strain evidence="7 9">J2</strain>
    </source>
</reference>
<dbReference type="Pfam" id="PF00034">
    <property type="entry name" value="Cytochrom_C"/>
    <property type="match status" value="1"/>
</dbReference>
<dbReference type="AlphaFoldDB" id="A0A126QRD4"/>
<evidence type="ECO:0000256" key="1">
    <source>
        <dbReference type="ARBA" id="ARBA00022617"/>
    </source>
</evidence>
<evidence type="ECO:0000313" key="9">
    <source>
        <dbReference type="Proteomes" id="UP000055611"/>
    </source>
</evidence>
<dbReference type="EMBL" id="CP014206">
    <property type="protein sequence ID" value="AMK12623.1"/>
    <property type="molecule type" value="Genomic_DNA"/>
</dbReference>
<dbReference type="InterPro" id="IPR009056">
    <property type="entry name" value="Cyt_c-like_dom"/>
</dbReference>
<dbReference type="Gene3D" id="1.10.760.10">
    <property type="entry name" value="Cytochrome c-like domain"/>
    <property type="match status" value="1"/>
</dbReference>
<keyword evidence="1 4" id="KW-0349">Heme</keyword>
<dbReference type="InterPro" id="IPR036909">
    <property type="entry name" value="Cyt_c-like_dom_sf"/>
</dbReference>
<reference evidence="8 10" key="2">
    <citation type="submission" date="2019-03" db="EMBL/GenBank/DDBJ databases">
        <title>Genomic Encyclopedia of Type Strains, Phase IV (KMG-IV): sequencing the most valuable type-strain genomes for metagenomic binning, comparative biology and taxonomic classification.</title>
        <authorList>
            <person name="Goeker M."/>
        </authorList>
    </citation>
    <scope>NUCLEOTIDE SEQUENCE [LARGE SCALE GENOMIC DNA]</scope>
    <source>
        <strain evidence="8 10">DSM 101483</strain>
    </source>
</reference>
<dbReference type="GO" id="GO:0020037">
    <property type="term" value="F:heme binding"/>
    <property type="evidence" value="ECO:0007669"/>
    <property type="project" value="InterPro"/>
</dbReference>
<keyword evidence="3 4" id="KW-0408">Iron</keyword>
<feature type="domain" description="Cytochrome c" evidence="6">
    <location>
        <begin position="19"/>
        <end position="101"/>
    </location>
</feature>
<name>A0A126QRD4_9BACT</name>
<sequence length="101" mass="10669">MKKVFAILTIILCFGVTAAFAVDGGEVYQKRCAKCHRDGSESSKAGGDVVLKGQSAQEIEMKLTGYVDGTYGGAKKKVMERMAKGLSGDELKAVSAYIGSL</sequence>
<evidence type="ECO:0000256" key="2">
    <source>
        <dbReference type="ARBA" id="ARBA00022723"/>
    </source>
</evidence>
<feature type="signal peptide" evidence="5">
    <location>
        <begin position="1"/>
        <end position="21"/>
    </location>
</feature>
<keyword evidence="2 4" id="KW-0479">Metal-binding</keyword>
<keyword evidence="5" id="KW-0732">Signal</keyword>
<keyword evidence="9" id="KW-1185">Reference proteome</keyword>